<keyword evidence="5 6" id="KW-0472">Membrane</keyword>
<feature type="domain" description="EamA" evidence="7">
    <location>
        <begin position="15"/>
        <end position="148"/>
    </location>
</feature>
<evidence type="ECO:0000256" key="6">
    <source>
        <dbReference type="SAM" id="Phobius"/>
    </source>
</evidence>
<dbReference type="Pfam" id="PF00892">
    <property type="entry name" value="EamA"/>
    <property type="match status" value="2"/>
</dbReference>
<accession>A0A4R2CWS6</accession>
<dbReference type="PANTHER" id="PTHR32322:SF2">
    <property type="entry name" value="EAMA DOMAIN-CONTAINING PROTEIN"/>
    <property type="match status" value="1"/>
</dbReference>
<feature type="transmembrane region" description="Helical" evidence="6">
    <location>
        <begin position="133"/>
        <end position="150"/>
    </location>
</feature>
<evidence type="ECO:0000256" key="2">
    <source>
        <dbReference type="ARBA" id="ARBA00007362"/>
    </source>
</evidence>
<feature type="transmembrane region" description="Helical" evidence="6">
    <location>
        <begin position="78"/>
        <end position="98"/>
    </location>
</feature>
<evidence type="ECO:0000259" key="7">
    <source>
        <dbReference type="Pfam" id="PF00892"/>
    </source>
</evidence>
<dbReference type="SUPFAM" id="SSF103481">
    <property type="entry name" value="Multidrug resistance efflux transporter EmrE"/>
    <property type="match status" value="2"/>
</dbReference>
<evidence type="ECO:0000313" key="9">
    <source>
        <dbReference type="Proteomes" id="UP000295351"/>
    </source>
</evidence>
<evidence type="ECO:0000256" key="5">
    <source>
        <dbReference type="ARBA" id="ARBA00023136"/>
    </source>
</evidence>
<feature type="transmembrane region" description="Helical" evidence="6">
    <location>
        <begin position="162"/>
        <end position="182"/>
    </location>
</feature>
<dbReference type="InterPro" id="IPR037185">
    <property type="entry name" value="EmrE-like"/>
</dbReference>
<feature type="domain" description="EamA" evidence="7">
    <location>
        <begin position="165"/>
        <end position="298"/>
    </location>
</feature>
<comment type="subcellular location">
    <subcellularLocation>
        <location evidence="1">Membrane</location>
        <topology evidence="1">Multi-pass membrane protein</topology>
    </subcellularLocation>
</comment>
<feature type="transmembrane region" description="Helical" evidence="6">
    <location>
        <begin position="281"/>
        <end position="298"/>
    </location>
</feature>
<dbReference type="AlphaFoldDB" id="A0A4R2CWS6"/>
<sequence length="300" mass="30800">MSTPANATVPSASTGLLLPAVFVPLWSSGFVLARLVAPHAEPLTFLAVRFFLAFLALAAIALWKGAAWPRAAREWRQALLAGVLIHGLYLGGVFWSVANGLPTAISALMAGMQPLLVTLLAGRVLGERMSRRGAIGIAVGALGTLVTLAPKLGATDAGGIPLVPLLVCLAGVLAITTGSILVKRTKITADPLTNTAVQYIGALVPTAVLVPFVGGPGFDTAAVPLWIGLAWSVFGMSLGAILLLLHMIRRGALSKVSSLFFLVPGVSALMAWIGFGESLTIVQIAGLCIATLGVSLASRG</sequence>
<dbReference type="GO" id="GO:0016020">
    <property type="term" value="C:membrane"/>
    <property type="evidence" value="ECO:0007669"/>
    <property type="project" value="UniProtKB-SubCell"/>
</dbReference>
<feature type="transmembrane region" description="Helical" evidence="6">
    <location>
        <begin position="43"/>
        <end position="66"/>
    </location>
</feature>
<dbReference type="Proteomes" id="UP000295351">
    <property type="component" value="Unassembled WGS sequence"/>
</dbReference>
<dbReference type="InterPro" id="IPR050638">
    <property type="entry name" value="AA-Vitamin_Transporters"/>
</dbReference>
<comment type="similarity">
    <text evidence="2">Belongs to the EamA transporter family.</text>
</comment>
<dbReference type="InterPro" id="IPR000620">
    <property type="entry name" value="EamA_dom"/>
</dbReference>
<dbReference type="RefSeq" id="WP_245507692.1">
    <property type="nucleotide sequence ID" value="NZ_BAABEI010000002.1"/>
</dbReference>
<feature type="transmembrane region" description="Helical" evidence="6">
    <location>
        <begin position="225"/>
        <end position="245"/>
    </location>
</feature>
<keyword evidence="3 6" id="KW-0812">Transmembrane</keyword>
<proteinExistence type="inferred from homology"/>
<dbReference type="EMBL" id="SLVX01000005">
    <property type="protein sequence ID" value="TCN46198.1"/>
    <property type="molecule type" value="Genomic_DNA"/>
</dbReference>
<feature type="transmembrane region" description="Helical" evidence="6">
    <location>
        <begin position="257"/>
        <end position="275"/>
    </location>
</feature>
<name>A0A4R2CWS6_SHIGR</name>
<comment type="caution">
    <text evidence="8">The sequence shown here is derived from an EMBL/GenBank/DDBJ whole genome shotgun (WGS) entry which is preliminary data.</text>
</comment>
<dbReference type="PANTHER" id="PTHR32322">
    <property type="entry name" value="INNER MEMBRANE TRANSPORTER"/>
    <property type="match status" value="1"/>
</dbReference>
<organism evidence="8 9">
    <name type="scientific">Shinella granuli</name>
    <dbReference type="NCBI Taxonomy" id="323621"/>
    <lineage>
        <taxon>Bacteria</taxon>
        <taxon>Pseudomonadati</taxon>
        <taxon>Pseudomonadota</taxon>
        <taxon>Alphaproteobacteria</taxon>
        <taxon>Hyphomicrobiales</taxon>
        <taxon>Rhizobiaceae</taxon>
        <taxon>Shinella</taxon>
    </lineage>
</organism>
<keyword evidence="9" id="KW-1185">Reference proteome</keyword>
<reference evidence="8 9" key="1">
    <citation type="submission" date="2019-03" db="EMBL/GenBank/DDBJ databases">
        <title>Genomic Encyclopedia of Type Strains, Phase IV (KMG-IV): sequencing the most valuable type-strain genomes for metagenomic binning, comparative biology and taxonomic classification.</title>
        <authorList>
            <person name="Goeker M."/>
        </authorList>
    </citation>
    <scope>NUCLEOTIDE SEQUENCE [LARGE SCALE GENOMIC DNA]</scope>
    <source>
        <strain evidence="8 9">DSM 18401</strain>
    </source>
</reference>
<protein>
    <submittedName>
        <fullName evidence="8">EamA-like transporter family protein</fullName>
    </submittedName>
</protein>
<feature type="transmembrane region" description="Helical" evidence="6">
    <location>
        <begin position="104"/>
        <end position="126"/>
    </location>
</feature>
<evidence type="ECO:0000256" key="3">
    <source>
        <dbReference type="ARBA" id="ARBA00022692"/>
    </source>
</evidence>
<gene>
    <name evidence="8" type="ORF">EV665_105285</name>
</gene>
<evidence type="ECO:0000256" key="4">
    <source>
        <dbReference type="ARBA" id="ARBA00022989"/>
    </source>
</evidence>
<evidence type="ECO:0000256" key="1">
    <source>
        <dbReference type="ARBA" id="ARBA00004141"/>
    </source>
</evidence>
<evidence type="ECO:0000313" key="8">
    <source>
        <dbReference type="EMBL" id="TCN46198.1"/>
    </source>
</evidence>
<keyword evidence="4 6" id="KW-1133">Transmembrane helix</keyword>
<feature type="transmembrane region" description="Helical" evidence="6">
    <location>
        <begin position="194"/>
        <end position="213"/>
    </location>
</feature>